<sequence>MAQFYFKTKLVFCSCGRNMLTDDI</sequence>
<proteinExistence type="predicted"/>
<evidence type="ECO:0000313" key="1">
    <source>
        <dbReference type="EMBL" id="JAH60050.1"/>
    </source>
</evidence>
<organism evidence="1">
    <name type="scientific">Anguilla anguilla</name>
    <name type="common">European freshwater eel</name>
    <name type="synonym">Muraena anguilla</name>
    <dbReference type="NCBI Taxonomy" id="7936"/>
    <lineage>
        <taxon>Eukaryota</taxon>
        <taxon>Metazoa</taxon>
        <taxon>Chordata</taxon>
        <taxon>Craniata</taxon>
        <taxon>Vertebrata</taxon>
        <taxon>Euteleostomi</taxon>
        <taxon>Actinopterygii</taxon>
        <taxon>Neopterygii</taxon>
        <taxon>Teleostei</taxon>
        <taxon>Anguilliformes</taxon>
        <taxon>Anguillidae</taxon>
        <taxon>Anguilla</taxon>
    </lineage>
</organism>
<reference evidence="1" key="1">
    <citation type="submission" date="2014-11" db="EMBL/GenBank/DDBJ databases">
        <authorList>
            <person name="Amaro Gonzalez C."/>
        </authorList>
    </citation>
    <scope>NUCLEOTIDE SEQUENCE</scope>
</reference>
<name>A0A0E9U4F1_ANGAN</name>
<reference evidence="1" key="2">
    <citation type="journal article" date="2015" name="Fish Shellfish Immunol.">
        <title>Early steps in the European eel (Anguilla anguilla)-Vibrio vulnificus interaction in the gills: Role of the RtxA13 toxin.</title>
        <authorList>
            <person name="Callol A."/>
            <person name="Pajuelo D."/>
            <person name="Ebbesson L."/>
            <person name="Teles M."/>
            <person name="MacKenzie S."/>
            <person name="Amaro C."/>
        </authorList>
    </citation>
    <scope>NUCLEOTIDE SEQUENCE</scope>
</reference>
<protein>
    <submittedName>
        <fullName evidence="1">Uncharacterized protein</fullName>
    </submittedName>
</protein>
<dbReference type="AlphaFoldDB" id="A0A0E9U4F1"/>
<dbReference type="EMBL" id="GBXM01048527">
    <property type="protein sequence ID" value="JAH60050.1"/>
    <property type="molecule type" value="Transcribed_RNA"/>
</dbReference>
<accession>A0A0E9U4F1</accession>